<evidence type="ECO:0000256" key="14">
    <source>
        <dbReference type="ARBA" id="ARBA00026104"/>
    </source>
</evidence>
<evidence type="ECO:0000313" key="17">
    <source>
        <dbReference type="EMBL" id="KAK0545752.1"/>
    </source>
</evidence>
<evidence type="ECO:0000256" key="12">
    <source>
        <dbReference type="ARBA" id="ARBA00023136"/>
    </source>
</evidence>
<evidence type="ECO:0000256" key="11">
    <source>
        <dbReference type="ARBA" id="ARBA00023098"/>
    </source>
</evidence>
<feature type="compositionally biased region" description="Pro residues" evidence="15">
    <location>
        <begin position="346"/>
        <end position="356"/>
    </location>
</feature>
<feature type="region of interest" description="Disordered" evidence="15">
    <location>
        <begin position="424"/>
        <end position="450"/>
    </location>
</feature>
<dbReference type="Proteomes" id="UP001176517">
    <property type="component" value="Unassembled WGS sequence"/>
</dbReference>
<evidence type="ECO:0000256" key="3">
    <source>
        <dbReference type="ARBA" id="ARBA00022475"/>
    </source>
</evidence>
<evidence type="ECO:0000256" key="6">
    <source>
        <dbReference type="ARBA" id="ARBA00022723"/>
    </source>
</evidence>
<evidence type="ECO:0000256" key="2">
    <source>
        <dbReference type="ARBA" id="ARBA00004651"/>
    </source>
</evidence>
<comment type="cofactor">
    <cofactor evidence="1">
        <name>Ca(2+)</name>
        <dbReference type="ChEBI" id="CHEBI:29108"/>
    </cofactor>
</comment>
<evidence type="ECO:0000259" key="16">
    <source>
        <dbReference type="Pfam" id="PF01764"/>
    </source>
</evidence>
<evidence type="ECO:0000256" key="7">
    <source>
        <dbReference type="ARBA" id="ARBA00022801"/>
    </source>
</evidence>
<feature type="region of interest" description="Disordered" evidence="15">
    <location>
        <begin position="552"/>
        <end position="579"/>
    </location>
</feature>
<evidence type="ECO:0000256" key="13">
    <source>
        <dbReference type="ARBA" id="ARBA00024531"/>
    </source>
</evidence>
<dbReference type="AlphaFoldDB" id="A0AAN6JPF2"/>
<comment type="subcellular location">
    <subcellularLocation>
        <location evidence="2">Cell membrane</location>
        <topology evidence="2">Multi-pass membrane protein</topology>
    </subcellularLocation>
</comment>
<evidence type="ECO:0000256" key="15">
    <source>
        <dbReference type="SAM" id="MobiDB-lite"/>
    </source>
</evidence>
<keyword evidence="7" id="KW-0378">Hydrolase</keyword>
<dbReference type="PANTHER" id="PTHR45792:SF8">
    <property type="entry name" value="DIACYLGLYCEROL LIPASE-ALPHA"/>
    <property type="match status" value="1"/>
</dbReference>
<dbReference type="GO" id="GO:0016298">
    <property type="term" value="F:lipase activity"/>
    <property type="evidence" value="ECO:0007669"/>
    <property type="project" value="TreeGrafter"/>
</dbReference>
<comment type="catalytic activity">
    <reaction evidence="13">
        <text>a 1,2-diacyl-sn-glycerol + H2O = a 2-acylglycerol + a fatty acid + H(+)</text>
        <dbReference type="Rhea" id="RHEA:33275"/>
        <dbReference type="ChEBI" id="CHEBI:15377"/>
        <dbReference type="ChEBI" id="CHEBI:15378"/>
        <dbReference type="ChEBI" id="CHEBI:17389"/>
        <dbReference type="ChEBI" id="CHEBI:17815"/>
        <dbReference type="ChEBI" id="CHEBI:28868"/>
        <dbReference type="EC" id="3.1.1.116"/>
    </reaction>
    <physiologicalReaction direction="left-to-right" evidence="13">
        <dbReference type="Rhea" id="RHEA:33276"/>
    </physiologicalReaction>
</comment>
<dbReference type="GO" id="GO:0019369">
    <property type="term" value="P:arachidonate metabolic process"/>
    <property type="evidence" value="ECO:0007669"/>
    <property type="project" value="TreeGrafter"/>
</dbReference>
<dbReference type="EMBL" id="JAPDMZ010000218">
    <property type="protein sequence ID" value="KAK0545752.1"/>
    <property type="molecule type" value="Genomic_DNA"/>
</dbReference>
<keyword evidence="10" id="KW-1133">Transmembrane helix</keyword>
<dbReference type="EC" id="3.1.1.116" evidence="14"/>
<feature type="region of interest" description="Disordered" evidence="15">
    <location>
        <begin position="1"/>
        <end position="27"/>
    </location>
</feature>
<dbReference type="GO" id="GO:0046340">
    <property type="term" value="P:diacylglycerol catabolic process"/>
    <property type="evidence" value="ECO:0007669"/>
    <property type="project" value="TreeGrafter"/>
</dbReference>
<feature type="region of interest" description="Disordered" evidence="15">
    <location>
        <begin position="334"/>
        <end position="362"/>
    </location>
</feature>
<keyword evidence="3" id="KW-1003">Cell membrane</keyword>
<dbReference type="Gene3D" id="3.40.50.1820">
    <property type="entry name" value="alpha/beta hydrolase"/>
    <property type="match status" value="1"/>
</dbReference>
<keyword evidence="5" id="KW-0812">Transmembrane</keyword>
<evidence type="ECO:0000256" key="8">
    <source>
        <dbReference type="ARBA" id="ARBA00022837"/>
    </source>
</evidence>
<evidence type="ECO:0000256" key="4">
    <source>
        <dbReference type="ARBA" id="ARBA00022553"/>
    </source>
</evidence>
<feature type="region of interest" description="Disordered" evidence="15">
    <location>
        <begin position="232"/>
        <end position="254"/>
    </location>
</feature>
<evidence type="ECO:0000313" key="18">
    <source>
        <dbReference type="Proteomes" id="UP001176517"/>
    </source>
</evidence>
<accession>A0AAN6JPF2</accession>
<evidence type="ECO:0000256" key="5">
    <source>
        <dbReference type="ARBA" id="ARBA00022692"/>
    </source>
</evidence>
<sequence>MTDTYTHTGPARASRAADPQPPPTRGYSWSQLLDTGSQGLSLATAATSAGFSTAKFFTSTGLEIAKKATQFSLSLPAYAYDLASADQDGTAARSMHTLVGSVFDGVSMLALGAVDLSGNITAAALGAATTGLTSINSAISSELARSLASFSRLVQRNWNHVDESLPPGGIPQYSIIQITRALTAWVSIQLVTRPMHEQRVLSGLDEIDIDKISAEVKTLKTADLQERQTANVQAPGSAPIDNKPRITSETRIDGDGGDIITAEIGHSTASAAPSVAQPPLTVTKEISDNPDDQPLTPAQTLLGFGRYSRLVLGIYGGMALRYLGVDIPRPARADEQDTTAAAAGIAPPPEVDPSPPQDHDTELKHDEEDFLAGAAALDLRETYAEAEASGLIPGAWRPEADGSDRVKFVLEPEDIYGSTAVERDHTTPGFVTPRSGPSSQPASGDATPSFNVLDHDQRPPAAYSLIDLISGKHDDDIFHQMAGTRRDTAEAGQYTSTAYNPTGRPVPSRPKFYVVTDHAAKKVVLVLRGTLSFGDVAADLTCDAVPFENMDVRLSKPRPPSGEDLPDGAPSNGQHHDDDNAYMVHEGMYHTALSVGGSREAPVHRAVARALAQNQEYDLDITGHSLGAGLAALLALLWVGLPDNKTSIVRGRTSDASGLPAGRKVHAYCFGVPCVMSAPLGRRCVPFISSWAHSWDIVCRFSLGHVLDIRNACAWLAYEERISQPAAPQRRRRKGRSSRRKTRRGTAEEGQQNSLEEVDDAAAAVASDAADALTDRGEFVAPSMSSNSTEIGEGDEEEDAEEDDTTEQHRRDPDSPPFDITNLIKQAFAHIASTPRQGAPANNSDPPQPTFDWTTSSTYNAQSVYNTAASFIGRASQARFPSTEEELAARRRTEEVFWSLRRTLEANMRHVELYPPGDVLITFEDGDLLRPTMHRSFEGGQRLFHLRDSKGRGNGKRHDVFGQIEFRTGFLARHMPHRYAQQLQAVLDP</sequence>
<proteinExistence type="predicted"/>
<keyword evidence="18" id="KW-1185">Reference proteome</keyword>
<feature type="compositionally biased region" description="Polar residues" evidence="15">
    <location>
        <begin position="435"/>
        <end position="450"/>
    </location>
</feature>
<keyword evidence="9" id="KW-0442">Lipid degradation</keyword>
<keyword evidence="8" id="KW-0106">Calcium</keyword>
<dbReference type="PANTHER" id="PTHR45792">
    <property type="entry name" value="DIACYLGLYCEROL LIPASE HOMOLOG-RELATED"/>
    <property type="match status" value="1"/>
</dbReference>
<keyword evidence="11" id="KW-0443">Lipid metabolism</keyword>
<feature type="compositionally biased region" description="Acidic residues" evidence="15">
    <location>
        <begin position="792"/>
        <end position="805"/>
    </location>
</feature>
<evidence type="ECO:0000256" key="10">
    <source>
        <dbReference type="ARBA" id="ARBA00022989"/>
    </source>
</evidence>
<evidence type="ECO:0000256" key="1">
    <source>
        <dbReference type="ARBA" id="ARBA00001913"/>
    </source>
</evidence>
<dbReference type="CDD" id="cd00519">
    <property type="entry name" value="Lipase_3"/>
    <property type="match status" value="1"/>
</dbReference>
<gene>
    <name evidence="17" type="ORF">OC846_005535</name>
</gene>
<feature type="domain" description="Fungal lipase-type" evidence="16">
    <location>
        <begin position="524"/>
        <end position="702"/>
    </location>
</feature>
<dbReference type="Pfam" id="PF01764">
    <property type="entry name" value="Lipase_3"/>
    <property type="match status" value="1"/>
</dbReference>
<keyword evidence="12" id="KW-0472">Membrane</keyword>
<keyword evidence="6" id="KW-0479">Metal-binding</keyword>
<protein>
    <recommendedName>
        <fullName evidence="14">sn-1-specific diacylglycerol lipase</fullName>
        <ecNumber evidence="14">3.1.1.116</ecNumber>
    </recommendedName>
</protein>
<comment type="caution">
    <text evidence="17">The sequence shown here is derived from an EMBL/GenBank/DDBJ whole genome shotgun (WGS) entry which is preliminary data.</text>
</comment>
<organism evidence="17 18">
    <name type="scientific">Tilletia horrida</name>
    <dbReference type="NCBI Taxonomy" id="155126"/>
    <lineage>
        <taxon>Eukaryota</taxon>
        <taxon>Fungi</taxon>
        <taxon>Dikarya</taxon>
        <taxon>Basidiomycota</taxon>
        <taxon>Ustilaginomycotina</taxon>
        <taxon>Exobasidiomycetes</taxon>
        <taxon>Tilletiales</taxon>
        <taxon>Tilletiaceae</taxon>
        <taxon>Tilletia</taxon>
    </lineage>
</organism>
<feature type="region of interest" description="Disordered" evidence="15">
    <location>
        <begin position="725"/>
        <end position="820"/>
    </location>
</feature>
<feature type="compositionally biased region" description="Basic and acidic residues" evidence="15">
    <location>
        <begin position="242"/>
        <end position="254"/>
    </location>
</feature>
<keyword evidence="4" id="KW-0597">Phosphoprotein</keyword>
<evidence type="ECO:0000256" key="9">
    <source>
        <dbReference type="ARBA" id="ARBA00022963"/>
    </source>
</evidence>
<reference evidence="17" key="1">
    <citation type="journal article" date="2023" name="PhytoFront">
        <title>Draft Genome Resources of Seven Strains of Tilletia horrida, Causal Agent of Kernel Smut of Rice.</title>
        <authorList>
            <person name="Khanal S."/>
            <person name="Antony Babu S."/>
            <person name="Zhou X.G."/>
        </authorList>
    </citation>
    <scope>NUCLEOTIDE SEQUENCE</scope>
    <source>
        <strain evidence="17">TX6</strain>
    </source>
</reference>
<dbReference type="GO" id="GO:0005886">
    <property type="term" value="C:plasma membrane"/>
    <property type="evidence" value="ECO:0007669"/>
    <property type="project" value="UniProtKB-SubCell"/>
</dbReference>
<dbReference type="InterPro" id="IPR052214">
    <property type="entry name" value="DAG_Lipase-Related"/>
</dbReference>
<dbReference type="SUPFAM" id="SSF53474">
    <property type="entry name" value="alpha/beta-Hydrolases"/>
    <property type="match status" value="1"/>
</dbReference>
<name>A0AAN6JPF2_9BASI</name>
<feature type="compositionally biased region" description="Basic residues" evidence="15">
    <location>
        <begin position="729"/>
        <end position="744"/>
    </location>
</feature>
<dbReference type="InterPro" id="IPR002921">
    <property type="entry name" value="Fungal_lipase-type"/>
</dbReference>
<dbReference type="InterPro" id="IPR029058">
    <property type="entry name" value="AB_hydrolase_fold"/>
</dbReference>
<dbReference type="GO" id="GO:0046872">
    <property type="term" value="F:metal ion binding"/>
    <property type="evidence" value="ECO:0007669"/>
    <property type="project" value="UniProtKB-KW"/>
</dbReference>
<feature type="compositionally biased region" description="Low complexity" evidence="15">
    <location>
        <begin position="761"/>
        <end position="772"/>
    </location>
</feature>